<evidence type="ECO:0000256" key="6">
    <source>
        <dbReference type="ARBA" id="ARBA00039970"/>
    </source>
</evidence>
<dbReference type="InterPro" id="IPR003714">
    <property type="entry name" value="PhoH"/>
</dbReference>
<comment type="caution">
    <text evidence="8">The sequence shown here is derived from an EMBL/GenBank/DDBJ whole genome shotgun (WGS) entry which is preliminary data.</text>
</comment>
<organism evidence="8 9">
    <name type="scientific">Actinomadura namibiensis</name>
    <dbReference type="NCBI Taxonomy" id="182080"/>
    <lineage>
        <taxon>Bacteria</taxon>
        <taxon>Bacillati</taxon>
        <taxon>Actinomycetota</taxon>
        <taxon>Actinomycetes</taxon>
        <taxon>Streptosporangiales</taxon>
        <taxon>Thermomonosporaceae</taxon>
        <taxon>Actinomadura</taxon>
    </lineage>
</organism>
<gene>
    <name evidence="8" type="ORF">HNR61_001308</name>
</gene>
<dbReference type="EMBL" id="JACJIA010000001">
    <property type="protein sequence ID" value="MBA8949710.1"/>
    <property type="molecule type" value="Genomic_DNA"/>
</dbReference>
<keyword evidence="5" id="KW-0067">ATP-binding</keyword>
<keyword evidence="3" id="KW-0963">Cytoplasm</keyword>
<dbReference type="GO" id="GO:0005829">
    <property type="term" value="C:cytosol"/>
    <property type="evidence" value="ECO:0007669"/>
    <property type="project" value="TreeGrafter"/>
</dbReference>
<protein>
    <recommendedName>
        <fullName evidence="6">PhoH-like protein</fullName>
    </recommendedName>
</protein>
<name>A0A7W3LKD2_ACTNM</name>
<dbReference type="RefSeq" id="WP_182842095.1">
    <property type="nucleotide sequence ID" value="NZ_BAAALP010000012.1"/>
</dbReference>
<evidence type="ECO:0000256" key="3">
    <source>
        <dbReference type="ARBA" id="ARBA00022490"/>
    </source>
</evidence>
<dbReference type="GO" id="GO:0005524">
    <property type="term" value="F:ATP binding"/>
    <property type="evidence" value="ECO:0007669"/>
    <property type="project" value="UniProtKB-KW"/>
</dbReference>
<evidence type="ECO:0000256" key="5">
    <source>
        <dbReference type="ARBA" id="ARBA00022840"/>
    </source>
</evidence>
<evidence type="ECO:0000256" key="4">
    <source>
        <dbReference type="ARBA" id="ARBA00022741"/>
    </source>
</evidence>
<dbReference type="Proteomes" id="UP000572680">
    <property type="component" value="Unassembled WGS sequence"/>
</dbReference>
<evidence type="ECO:0000256" key="2">
    <source>
        <dbReference type="ARBA" id="ARBA00010393"/>
    </source>
</evidence>
<comment type="subcellular location">
    <subcellularLocation>
        <location evidence="1">Cytoplasm</location>
    </subcellularLocation>
</comment>
<dbReference type="SUPFAM" id="SSF52540">
    <property type="entry name" value="P-loop containing nucleoside triphosphate hydrolases"/>
    <property type="match status" value="1"/>
</dbReference>
<dbReference type="Pfam" id="PF02562">
    <property type="entry name" value="PhoH"/>
    <property type="match status" value="1"/>
</dbReference>
<dbReference type="InterPro" id="IPR027417">
    <property type="entry name" value="P-loop_NTPase"/>
</dbReference>
<sequence>MVESTSAGRAGGDGARSQIKIVVPDDHSMVGLLGSRDELLHVIERAFHSDIHVRGNEITVTGPEGESELVSRLFEELIALLKRGTQLTPDAVERSLAMLRNQTDERPAEVLTLDILSGRGRTIRPKTLNQKKYVDAIDEHTIVFGIGPAGTGKTYLAMAKAVKALQDKQVNRIILTRPAVEAGERLGFLPGTLYEKIDPYLRPLYDALHDMVDPDSIPRLMAAGTIEVAPLAYMRGRTLNDSFIILDEAQNTSPEQMKMFLTRLGFGSKVVVTGDVTQVDLPNGQQSGLSVVQGILDGVDDIFFCRLNSHDVVRHKLVTDIVDAYNRYDAEKVPEFKQGGAGRNGAGRKRGR</sequence>
<dbReference type="PANTHER" id="PTHR30473">
    <property type="entry name" value="PROTEIN PHOH"/>
    <property type="match status" value="1"/>
</dbReference>
<proteinExistence type="inferred from homology"/>
<evidence type="ECO:0000313" key="8">
    <source>
        <dbReference type="EMBL" id="MBA8949710.1"/>
    </source>
</evidence>
<evidence type="ECO:0000259" key="7">
    <source>
        <dbReference type="Pfam" id="PF02562"/>
    </source>
</evidence>
<dbReference type="Gene3D" id="3.40.50.300">
    <property type="entry name" value="P-loop containing nucleotide triphosphate hydrolases"/>
    <property type="match status" value="1"/>
</dbReference>
<keyword evidence="4" id="KW-0547">Nucleotide-binding</keyword>
<reference evidence="8 9" key="1">
    <citation type="submission" date="2020-08" db="EMBL/GenBank/DDBJ databases">
        <title>Genomic Encyclopedia of Type Strains, Phase IV (KMG-IV): sequencing the most valuable type-strain genomes for metagenomic binning, comparative biology and taxonomic classification.</title>
        <authorList>
            <person name="Goeker M."/>
        </authorList>
    </citation>
    <scope>NUCLEOTIDE SEQUENCE [LARGE SCALE GENOMIC DNA]</scope>
    <source>
        <strain evidence="8 9">DSM 44197</strain>
    </source>
</reference>
<accession>A0A7W3LKD2</accession>
<evidence type="ECO:0000256" key="1">
    <source>
        <dbReference type="ARBA" id="ARBA00004496"/>
    </source>
</evidence>
<dbReference type="PANTHER" id="PTHR30473:SF1">
    <property type="entry name" value="PHOH-LIKE PROTEIN"/>
    <property type="match status" value="1"/>
</dbReference>
<dbReference type="FunFam" id="3.40.50.300:FF:000013">
    <property type="entry name" value="PhoH family ATPase"/>
    <property type="match status" value="1"/>
</dbReference>
<dbReference type="InterPro" id="IPR051451">
    <property type="entry name" value="PhoH2-like"/>
</dbReference>
<keyword evidence="9" id="KW-1185">Reference proteome</keyword>
<feature type="domain" description="PhoH-like protein" evidence="7">
    <location>
        <begin position="123"/>
        <end position="326"/>
    </location>
</feature>
<dbReference type="AlphaFoldDB" id="A0A7W3LKD2"/>
<comment type="similarity">
    <text evidence="2">Belongs to the PhoH family.</text>
</comment>
<evidence type="ECO:0000313" key="9">
    <source>
        <dbReference type="Proteomes" id="UP000572680"/>
    </source>
</evidence>